<evidence type="ECO:0000256" key="1">
    <source>
        <dbReference type="SAM" id="MobiDB-lite"/>
    </source>
</evidence>
<organism evidence="2 3">
    <name type="scientific">Cymbomonas tetramitiformis</name>
    <dbReference type="NCBI Taxonomy" id="36881"/>
    <lineage>
        <taxon>Eukaryota</taxon>
        <taxon>Viridiplantae</taxon>
        <taxon>Chlorophyta</taxon>
        <taxon>Pyramimonadophyceae</taxon>
        <taxon>Pyramimonadales</taxon>
        <taxon>Pyramimonadaceae</taxon>
        <taxon>Cymbomonas</taxon>
    </lineage>
</organism>
<keyword evidence="3" id="KW-1185">Reference proteome</keyword>
<evidence type="ECO:0000313" key="3">
    <source>
        <dbReference type="Proteomes" id="UP001190700"/>
    </source>
</evidence>
<feature type="region of interest" description="Disordered" evidence="1">
    <location>
        <begin position="132"/>
        <end position="151"/>
    </location>
</feature>
<sequence length="151" mass="17420">MTLNSVNLKPFTVILGQDWLERRNPIFDWHTKTMPLTRLHKSGKSTRTIVSRAEKALEDDSPDTEWVSANTMRKHLRRMKYSKSADFAAFLCHITLQNEEVVMAAADSPDDKVTIIRQSIMEDFDDIMKEDIPPGIPPARFEGDQGYSYRF</sequence>
<reference evidence="2 3" key="1">
    <citation type="journal article" date="2015" name="Genome Biol. Evol.">
        <title>Comparative Genomics of a Bacterivorous Green Alga Reveals Evolutionary Causalities and Consequences of Phago-Mixotrophic Mode of Nutrition.</title>
        <authorList>
            <person name="Burns J.A."/>
            <person name="Paasch A."/>
            <person name="Narechania A."/>
            <person name="Kim E."/>
        </authorList>
    </citation>
    <scope>NUCLEOTIDE SEQUENCE [LARGE SCALE GENOMIC DNA]</scope>
    <source>
        <strain evidence="2 3">PLY_AMNH</strain>
    </source>
</reference>
<gene>
    <name evidence="2" type="ORF">CYMTET_55839</name>
</gene>
<proteinExistence type="predicted"/>
<comment type="caution">
    <text evidence="2">The sequence shown here is derived from an EMBL/GenBank/DDBJ whole genome shotgun (WGS) entry which is preliminary data.</text>
</comment>
<evidence type="ECO:0000313" key="2">
    <source>
        <dbReference type="EMBL" id="KAK3233890.1"/>
    </source>
</evidence>
<dbReference type="Proteomes" id="UP001190700">
    <property type="component" value="Unassembled WGS sequence"/>
</dbReference>
<accession>A0AAE0EPC5</accession>
<dbReference type="EMBL" id="LGRX02035610">
    <property type="protein sequence ID" value="KAK3233890.1"/>
    <property type="molecule type" value="Genomic_DNA"/>
</dbReference>
<dbReference type="AlphaFoldDB" id="A0AAE0EPC5"/>
<protein>
    <submittedName>
        <fullName evidence="2">Uncharacterized protein</fullName>
    </submittedName>
</protein>
<name>A0AAE0EPC5_9CHLO</name>